<protein>
    <submittedName>
        <fullName evidence="14">Putative membrane protein</fullName>
    </submittedName>
</protein>
<feature type="transmembrane region" description="Helical" evidence="13">
    <location>
        <begin position="180"/>
        <end position="196"/>
    </location>
</feature>
<dbReference type="GO" id="GO:0005267">
    <property type="term" value="F:potassium channel activity"/>
    <property type="evidence" value="ECO:0007669"/>
    <property type="project" value="UniProtKB-KW"/>
</dbReference>
<evidence type="ECO:0000256" key="12">
    <source>
        <dbReference type="ARBA" id="ARBA00034430"/>
    </source>
</evidence>
<comment type="subcellular location">
    <subcellularLocation>
        <location evidence="1">Membrane</location>
        <topology evidence="1">Multi-pass membrane protein</topology>
    </subcellularLocation>
</comment>
<evidence type="ECO:0000256" key="5">
    <source>
        <dbReference type="ARBA" id="ARBA00022692"/>
    </source>
</evidence>
<evidence type="ECO:0000256" key="13">
    <source>
        <dbReference type="SAM" id="Phobius"/>
    </source>
</evidence>
<evidence type="ECO:0000256" key="1">
    <source>
        <dbReference type="ARBA" id="ARBA00004141"/>
    </source>
</evidence>
<reference evidence="14 15" key="1">
    <citation type="journal article" date="2015" name="Stand. Genomic Sci.">
        <title>Genomic Encyclopedia of Bacterial and Archaeal Type Strains, Phase III: the genomes of soil and plant-associated and newly described type strains.</title>
        <authorList>
            <person name="Whitman W.B."/>
            <person name="Woyke T."/>
            <person name="Klenk H.P."/>
            <person name="Zhou Y."/>
            <person name="Lilburn T.G."/>
            <person name="Beck B.J."/>
            <person name="De Vos P."/>
            <person name="Vandamme P."/>
            <person name="Eisen J.A."/>
            <person name="Garrity G."/>
            <person name="Hugenholtz P."/>
            <person name="Kyrpides N.C."/>
        </authorList>
    </citation>
    <scope>NUCLEOTIDE SEQUENCE [LARGE SCALE GENOMIC DNA]</scope>
    <source>
        <strain evidence="14 15">VKM Ac-2541</strain>
    </source>
</reference>
<evidence type="ECO:0000256" key="11">
    <source>
        <dbReference type="ARBA" id="ARBA00023303"/>
    </source>
</evidence>
<proteinExistence type="inferred from homology"/>
<evidence type="ECO:0000256" key="8">
    <source>
        <dbReference type="ARBA" id="ARBA00022989"/>
    </source>
</evidence>
<accession>A0A4R2IL33</accession>
<gene>
    <name evidence="14" type="ORF">EV646_110324</name>
</gene>
<dbReference type="PANTHER" id="PTHR31462:SF5">
    <property type="entry name" value="ENDOSOMAL_LYSOSOMAL PROTON CHANNEL TMEM175"/>
    <property type="match status" value="1"/>
</dbReference>
<feature type="transmembrane region" description="Helical" evidence="13">
    <location>
        <begin position="12"/>
        <end position="30"/>
    </location>
</feature>
<dbReference type="EMBL" id="SLWR01000010">
    <property type="protein sequence ID" value="TCO44609.1"/>
    <property type="molecule type" value="Genomic_DNA"/>
</dbReference>
<evidence type="ECO:0000313" key="15">
    <source>
        <dbReference type="Proteomes" id="UP000295573"/>
    </source>
</evidence>
<keyword evidence="10 13" id="KW-0472">Membrane</keyword>
<feature type="transmembrane region" description="Helical" evidence="13">
    <location>
        <begin position="90"/>
        <end position="109"/>
    </location>
</feature>
<evidence type="ECO:0000256" key="2">
    <source>
        <dbReference type="ARBA" id="ARBA00006920"/>
    </source>
</evidence>
<dbReference type="AlphaFoldDB" id="A0A4R2IL33"/>
<evidence type="ECO:0000256" key="7">
    <source>
        <dbReference type="ARBA" id="ARBA00022958"/>
    </source>
</evidence>
<keyword evidence="7" id="KW-0630">Potassium</keyword>
<comment type="similarity">
    <text evidence="2">Belongs to the TMEM175 family.</text>
</comment>
<dbReference type="Proteomes" id="UP000295573">
    <property type="component" value="Unassembled WGS sequence"/>
</dbReference>
<keyword evidence="5 13" id="KW-0812">Transmembrane</keyword>
<keyword evidence="6" id="KW-0631">Potassium channel</keyword>
<evidence type="ECO:0000256" key="4">
    <source>
        <dbReference type="ARBA" id="ARBA00022538"/>
    </source>
</evidence>
<feature type="transmembrane region" description="Helical" evidence="13">
    <location>
        <begin position="155"/>
        <end position="174"/>
    </location>
</feature>
<evidence type="ECO:0000256" key="3">
    <source>
        <dbReference type="ARBA" id="ARBA00022448"/>
    </source>
</evidence>
<dbReference type="OrthoDB" id="7626281at2"/>
<keyword evidence="15" id="KW-1185">Reference proteome</keyword>
<keyword evidence="9" id="KW-0406">Ion transport</keyword>
<dbReference type="PANTHER" id="PTHR31462">
    <property type="entry name" value="ENDOSOMAL/LYSOSOMAL POTASSIUM CHANNEL TMEM175"/>
    <property type="match status" value="1"/>
</dbReference>
<name>A0A4R2IL33_9ACTN</name>
<evidence type="ECO:0000256" key="10">
    <source>
        <dbReference type="ARBA" id="ARBA00023136"/>
    </source>
</evidence>
<feature type="transmembrane region" description="Helical" evidence="13">
    <location>
        <begin position="115"/>
        <end position="135"/>
    </location>
</feature>
<keyword evidence="11" id="KW-0407">Ion channel</keyword>
<dbReference type="Pfam" id="PF06736">
    <property type="entry name" value="TMEM175"/>
    <property type="match status" value="1"/>
</dbReference>
<organism evidence="14 15">
    <name type="scientific">Kribbella antiqua</name>
    <dbReference type="NCBI Taxonomy" id="2512217"/>
    <lineage>
        <taxon>Bacteria</taxon>
        <taxon>Bacillati</taxon>
        <taxon>Actinomycetota</taxon>
        <taxon>Actinomycetes</taxon>
        <taxon>Propionibacteriales</taxon>
        <taxon>Kribbellaceae</taxon>
        <taxon>Kribbella</taxon>
    </lineage>
</organism>
<keyword evidence="4" id="KW-0633">Potassium transport</keyword>
<dbReference type="GO" id="GO:0015252">
    <property type="term" value="F:proton channel activity"/>
    <property type="evidence" value="ECO:0007669"/>
    <property type="project" value="InterPro"/>
</dbReference>
<feature type="transmembrane region" description="Helical" evidence="13">
    <location>
        <begin position="50"/>
        <end position="69"/>
    </location>
</feature>
<sequence>MSTTRNPDRLVLFTDAVVAIAVTLLILPLVDVVTESKSEGLDAVEVVTEHWTQIYAFLLSFVVIASFWLGHHRLFEHVRAYTPAVMRLNILWLLMIVILPFPTEIVAGYDSDRFTAGLYAGNILALSICQSALTWLVSGHRELEHQDDPVSRRELIGSFVLTGLTLVAFLLAAFVPGVHFYALLLLLLSPITLRVWNRRQAQVS</sequence>
<evidence type="ECO:0000256" key="9">
    <source>
        <dbReference type="ARBA" id="ARBA00023065"/>
    </source>
</evidence>
<dbReference type="GO" id="GO:0016020">
    <property type="term" value="C:membrane"/>
    <property type="evidence" value="ECO:0007669"/>
    <property type="project" value="UniProtKB-SubCell"/>
</dbReference>
<keyword evidence="3" id="KW-0813">Transport</keyword>
<dbReference type="InterPro" id="IPR010617">
    <property type="entry name" value="TMEM175-like"/>
</dbReference>
<dbReference type="RefSeq" id="WP_158291035.1">
    <property type="nucleotide sequence ID" value="NZ_SLWR01000010.1"/>
</dbReference>
<keyword evidence="8 13" id="KW-1133">Transmembrane helix</keyword>
<comment type="catalytic activity">
    <reaction evidence="12">
        <text>K(+)(in) = K(+)(out)</text>
        <dbReference type="Rhea" id="RHEA:29463"/>
        <dbReference type="ChEBI" id="CHEBI:29103"/>
    </reaction>
</comment>
<evidence type="ECO:0000313" key="14">
    <source>
        <dbReference type="EMBL" id="TCO44609.1"/>
    </source>
</evidence>
<evidence type="ECO:0000256" key="6">
    <source>
        <dbReference type="ARBA" id="ARBA00022826"/>
    </source>
</evidence>
<comment type="caution">
    <text evidence="14">The sequence shown here is derived from an EMBL/GenBank/DDBJ whole genome shotgun (WGS) entry which is preliminary data.</text>
</comment>